<accession>A0A183J8H5</accession>
<evidence type="ECO:0000313" key="1">
    <source>
        <dbReference type="EMBL" id="VDP46108.1"/>
    </source>
</evidence>
<sequence length="168" mass="19108">MYTLCRLCKAFLSLNLGPVQQSRRDRSDKSANDDCVKLCKLQLKNSLQWLAVTVEKTPPKNSATQELGLESAVGVFKEFCSSFQEMSKCFSKCQQLPKDTMEILDVFYYMCVDKYEDFLKIFPCVEKYDVEISKQCKLTESVAEHSILPASRSLPSPVTEDTLAMSCR</sequence>
<keyword evidence="2" id="KW-1185">Reference proteome</keyword>
<reference evidence="1 2" key="2">
    <citation type="submission" date="2018-11" db="EMBL/GenBank/DDBJ databases">
        <authorList>
            <consortium name="Pathogen Informatics"/>
        </authorList>
    </citation>
    <scope>NUCLEOTIDE SEQUENCE [LARGE SCALE GENOMIC DNA]</scope>
</reference>
<dbReference type="Proteomes" id="UP000270296">
    <property type="component" value="Unassembled WGS sequence"/>
</dbReference>
<proteinExistence type="predicted"/>
<gene>
    <name evidence="1" type="ORF">SBAD_LOCUS12173</name>
</gene>
<reference evidence="3" key="1">
    <citation type="submission" date="2016-06" db="UniProtKB">
        <authorList>
            <consortium name="WormBaseParasite"/>
        </authorList>
    </citation>
    <scope>IDENTIFICATION</scope>
</reference>
<protein>
    <submittedName>
        <fullName evidence="3">Saposin B-type domain-containing protein</fullName>
    </submittedName>
</protein>
<evidence type="ECO:0000313" key="2">
    <source>
        <dbReference type="Proteomes" id="UP000270296"/>
    </source>
</evidence>
<evidence type="ECO:0000313" key="3">
    <source>
        <dbReference type="WBParaSite" id="SBAD_0001257801-mRNA-1"/>
    </source>
</evidence>
<dbReference type="EMBL" id="UZAM01017123">
    <property type="protein sequence ID" value="VDP46108.1"/>
    <property type="molecule type" value="Genomic_DNA"/>
</dbReference>
<dbReference type="AlphaFoldDB" id="A0A183J8H5"/>
<name>A0A183J8H5_9BILA</name>
<organism evidence="3">
    <name type="scientific">Soboliphyme baturini</name>
    <dbReference type="NCBI Taxonomy" id="241478"/>
    <lineage>
        <taxon>Eukaryota</taxon>
        <taxon>Metazoa</taxon>
        <taxon>Ecdysozoa</taxon>
        <taxon>Nematoda</taxon>
        <taxon>Enoplea</taxon>
        <taxon>Dorylaimia</taxon>
        <taxon>Dioctophymatida</taxon>
        <taxon>Dioctophymatoidea</taxon>
        <taxon>Soboliphymatidae</taxon>
        <taxon>Soboliphyme</taxon>
    </lineage>
</organism>
<dbReference type="WBParaSite" id="SBAD_0001257801-mRNA-1">
    <property type="protein sequence ID" value="SBAD_0001257801-mRNA-1"/>
    <property type="gene ID" value="SBAD_0001257801"/>
</dbReference>